<organism evidence="12 13">
    <name type="scientific">Cellulomonas composti</name>
    <dbReference type="NCBI Taxonomy" id="266130"/>
    <lineage>
        <taxon>Bacteria</taxon>
        <taxon>Bacillati</taxon>
        <taxon>Actinomycetota</taxon>
        <taxon>Actinomycetes</taxon>
        <taxon>Micrococcales</taxon>
        <taxon>Cellulomonadaceae</taxon>
        <taxon>Cellulomonas</taxon>
    </lineage>
</organism>
<comment type="similarity">
    <text evidence="2 10">Belongs to the glycosyl hydrolase 10 (cellulase F) family.</text>
</comment>
<evidence type="ECO:0000256" key="2">
    <source>
        <dbReference type="ARBA" id="ARBA00007495"/>
    </source>
</evidence>
<gene>
    <name evidence="12" type="ORF">CCO02nite_27030</name>
</gene>
<evidence type="ECO:0000256" key="5">
    <source>
        <dbReference type="ARBA" id="ARBA00022801"/>
    </source>
</evidence>
<evidence type="ECO:0000256" key="9">
    <source>
        <dbReference type="PROSITE-ProRule" id="PRU10061"/>
    </source>
</evidence>
<accession>A0A511JDI9</accession>
<keyword evidence="6 10" id="KW-0119">Carbohydrate metabolism</keyword>
<feature type="active site" description="Nucleophile" evidence="9">
    <location>
        <position position="248"/>
    </location>
</feature>
<evidence type="ECO:0000256" key="10">
    <source>
        <dbReference type="RuleBase" id="RU361174"/>
    </source>
</evidence>
<evidence type="ECO:0000313" key="13">
    <source>
        <dbReference type="Proteomes" id="UP000321720"/>
    </source>
</evidence>
<proteinExistence type="inferred from homology"/>
<dbReference type="GO" id="GO:0031176">
    <property type="term" value="F:endo-1,4-beta-xylanase activity"/>
    <property type="evidence" value="ECO:0007669"/>
    <property type="project" value="UniProtKB-EC"/>
</dbReference>
<evidence type="ECO:0000256" key="3">
    <source>
        <dbReference type="ARBA" id="ARBA00022651"/>
    </source>
</evidence>
<dbReference type="PROSITE" id="PS00591">
    <property type="entry name" value="GH10_1"/>
    <property type="match status" value="1"/>
</dbReference>
<dbReference type="Proteomes" id="UP000321720">
    <property type="component" value="Unassembled WGS sequence"/>
</dbReference>
<evidence type="ECO:0000256" key="1">
    <source>
        <dbReference type="ARBA" id="ARBA00000681"/>
    </source>
</evidence>
<protein>
    <recommendedName>
        <fullName evidence="10">Beta-xylanase</fullName>
        <ecNumber evidence="10">3.2.1.8</ecNumber>
    </recommendedName>
</protein>
<evidence type="ECO:0000259" key="11">
    <source>
        <dbReference type="PROSITE" id="PS51760"/>
    </source>
</evidence>
<evidence type="ECO:0000256" key="4">
    <source>
        <dbReference type="ARBA" id="ARBA00022729"/>
    </source>
</evidence>
<sequence length="335" mass="36597">MPSETAASASPGGADEQSLAALGKAAGRDVGFAIDPVRLGDQEYARIAATQYDLVAAENVMKWETTEPDDGRFEFGPGDDVVRYAEATDKKVYGHNLVWHEALPAWVKSLDEDALRTAMEDHVRTQAAHWRGRVIAWDVVNEAFDDDGSRRGDSVFQQVLGDGYVEDAFRTARAADPDVDLCYNDYNLEWIGPKSDAVYAMVADFRARGVPIDCVGFQGHLPVGGVPGDLVENLERFAALGVDVRITELDVRVPTPASDGDLRRQADDFGAVFSACLEVERCRGVTTWGITDRYSWVPSVFPDEGAPLIWDAAYRPKPAFDAVVEALGAGRPTRQ</sequence>
<dbReference type="InterPro" id="IPR001000">
    <property type="entry name" value="GH10_dom"/>
</dbReference>
<dbReference type="PANTHER" id="PTHR31490:SF88">
    <property type="entry name" value="BETA-XYLANASE"/>
    <property type="match status" value="1"/>
</dbReference>
<name>A0A511JDI9_9CELL</name>
<keyword evidence="13" id="KW-1185">Reference proteome</keyword>
<reference evidence="12 13" key="1">
    <citation type="submission" date="2019-07" db="EMBL/GenBank/DDBJ databases">
        <title>Whole genome shotgun sequence of Cellulomonas composti NBRC 100758.</title>
        <authorList>
            <person name="Hosoyama A."/>
            <person name="Uohara A."/>
            <person name="Ohji S."/>
            <person name="Ichikawa N."/>
        </authorList>
    </citation>
    <scope>NUCLEOTIDE SEQUENCE [LARGE SCALE GENOMIC DNA]</scope>
    <source>
        <strain evidence="12 13">NBRC 100758</strain>
    </source>
</reference>
<keyword evidence="5 10" id="KW-0378">Hydrolase</keyword>
<keyword evidence="3" id="KW-0858">Xylan degradation</keyword>
<dbReference type="InterPro" id="IPR017853">
    <property type="entry name" value="GH"/>
</dbReference>
<dbReference type="InterPro" id="IPR031158">
    <property type="entry name" value="GH10_AS"/>
</dbReference>
<dbReference type="GO" id="GO:0045493">
    <property type="term" value="P:xylan catabolic process"/>
    <property type="evidence" value="ECO:0007669"/>
    <property type="project" value="UniProtKB-KW"/>
</dbReference>
<comment type="caution">
    <text evidence="12">The sequence shown here is derived from an EMBL/GenBank/DDBJ whole genome shotgun (WGS) entry which is preliminary data.</text>
</comment>
<keyword evidence="7 10" id="KW-0326">Glycosidase</keyword>
<comment type="catalytic activity">
    <reaction evidence="1 10">
        <text>Endohydrolysis of (1-&gt;4)-beta-D-xylosidic linkages in xylans.</text>
        <dbReference type="EC" id="3.2.1.8"/>
    </reaction>
</comment>
<dbReference type="SMART" id="SM00633">
    <property type="entry name" value="Glyco_10"/>
    <property type="match status" value="1"/>
</dbReference>
<dbReference type="EC" id="3.2.1.8" evidence="10"/>
<evidence type="ECO:0000313" key="12">
    <source>
        <dbReference type="EMBL" id="GEL96045.1"/>
    </source>
</evidence>
<dbReference type="PROSITE" id="PS51760">
    <property type="entry name" value="GH10_2"/>
    <property type="match status" value="1"/>
</dbReference>
<evidence type="ECO:0000256" key="6">
    <source>
        <dbReference type="ARBA" id="ARBA00023277"/>
    </source>
</evidence>
<dbReference type="PRINTS" id="PR00134">
    <property type="entry name" value="GLHYDRLASE10"/>
</dbReference>
<keyword evidence="4" id="KW-0732">Signal</keyword>
<dbReference type="SUPFAM" id="SSF51445">
    <property type="entry name" value="(Trans)glycosidases"/>
    <property type="match status" value="1"/>
</dbReference>
<evidence type="ECO:0000256" key="7">
    <source>
        <dbReference type="ARBA" id="ARBA00023295"/>
    </source>
</evidence>
<dbReference type="Gene3D" id="3.20.20.80">
    <property type="entry name" value="Glycosidases"/>
    <property type="match status" value="1"/>
</dbReference>
<feature type="domain" description="GH10" evidence="11">
    <location>
        <begin position="16"/>
        <end position="326"/>
    </location>
</feature>
<evidence type="ECO:0000256" key="8">
    <source>
        <dbReference type="ARBA" id="ARBA00023326"/>
    </source>
</evidence>
<dbReference type="InterPro" id="IPR044846">
    <property type="entry name" value="GH10"/>
</dbReference>
<keyword evidence="8 10" id="KW-0624">Polysaccharide degradation</keyword>
<dbReference type="PANTHER" id="PTHR31490">
    <property type="entry name" value="GLYCOSYL HYDROLASE"/>
    <property type="match status" value="1"/>
</dbReference>
<dbReference type="AlphaFoldDB" id="A0A511JDI9"/>
<dbReference type="EMBL" id="BJWG01000013">
    <property type="protein sequence ID" value="GEL96045.1"/>
    <property type="molecule type" value="Genomic_DNA"/>
</dbReference>
<dbReference type="Pfam" id="PF00331">
    <property type="entry name" value="Glyco_hydro_10"/>
    <property type="match status" value="1"/>
</dbReference>